<protein>
    <submittedName>
        <fullName evidence="4">LytTr DNA-binding domain protein</fullName>
    </submittedName>
</protein>
<dbReference type="PANTHER" id="PTHR37299">
    <property type="entry name" value="TRANSCRIPTIONAL REGULATOR-RELATED"/>
    <property type="match status" value="1"/>
</dbReference>
<keyword evidence="2" id="KW-0812">Transmembrane</keyword>
<dbReference type="PANTHER" id="PTHR37299:SF1">
    <property type="entry name" value="STAGE 0 SPORULATION PROTEIN A HOMOLOG"/>
    <property type="match status" value="1"/>
</dbReference>
<dbReference type="PIRSF" id="PIRSF031767">
    <property type="entry name" value="MHYE_LytTR"/>
    <property type="match status" value="1"/>
</dbReference>
<dbReference type="InterPro" id="IPR046947">
    <property type="entry name" value="LytR-like"/>
</dbReference>
<evidence type="ECO:0000256" key="2">
    <source>
        <dbReference type="SAM" id="Phobius"/>
    </source>
</evidence>
<dbReference type="InterPro" id="IPR012379">
    <property type="entry name" value="LytTR_MHYE"/>
</dbReference>
<evidence type="ECO:0000256" key="1">
    <source>
        <dbReference type="SAM" id="MobiDB-lite"/>
    </source>
</evidence>
<dbReference type="GO" id="GO:0000156">
    <property type="term" value="F:phosphorelay response regulator activity"/>
    <property type="evidence" value="ECO:0007669"/>
    <property type="project" value="InterPro"/>
</dbReference>
<dbReference type="SMART" id="SM00850">
    <property type="entry name" value="LytTR"/>
    <property type="match status" value="1"/>
</dbReference>
<accession>A0A0S3PPZ8</accession>
<dbReference type="GO" id="GO:0003677">
    <property type="term" value="F:DNA binding"/>
    <property type="evidence" value="ECO:0007669"/>
    <property type="project" value="UniProtKB-KW"/>
</dbReference>
<dbReference type="Gene3D" id="2.40.50.1020">
    <property type="entry name" value="LytTr DNA-binding domain"/>
    <property type="match status" value="1"/>
</dbReference>
<proteinExistence type="predicted"/>
<sequence>MSRIDAETKPDGSESVDPARGEAAARGDGKAGAGTNERLSGTNFGRESDERRRVSLIYGAIALITFAVTTMNALSQQADIARFSGRTIEAWKPFVWEWTSGLTIVALAPLVRRLVLWTLANRPLVLKIAAHVVGAAGFLFAHIAGLVVLRKAIYAMASAEPYVYAFSTSNILYEARKDAILYALLAVVFYAARRLGLDQPSKIVAVAQGDQIPRELWLRDGSTNVRVDPADIVSVASAGNYIEYGMADGAKHLIRGTLQAEEERLARFGLVRVHRTRLVNAKRLRRVTTLSSGGFEAEMDTGEIIAGSRSYRDRVSVLVTR</sequence>
<evidence type="ECO:0000313" key="4">
    <source>
        <dbReference type="EMBL" id="BAT58008.1"/>
    </source>
</evidence>
<dbReference type="Proteomes" id="UP000236884">
    <property type="component" value="Chromosome"/>
</dbReference>
<reference evidence="4 5" key="1">
    <citation type="submission" date="2015-08" db="EMBL/GenBank/DDBJ databases">
        <title>Investigation of the bacterial diversity of lava forest soil.</title>
        <authorList>
            <person name="Lee J.S."/>
        </authorList>
    </citation>
    <scope>NUCLEOTIDE SEQUENCE [LARGE SCALE GENOMIC DNA]</scope>
    <source>
        <strain evidence="4 5">GJW-30</strain>
    </source>
</reference>
<dbReference type="RefSeq" id="WP_096351285.1">
    <property type="nucleotide sequence ID" value="NZ_AP014946.1"/>
</dbReference>
<dbReference type="Pfam" id="PF04397">
    <property type="entry name" value="LytTR"/>
    <property type="match status" value="1"/>
</dbReference>
<dbReference type="OrthoDB" id="9781059at2"/>
<feature type="transmembrane region" description="Helical" evidence="2">
    <location>
        <begin position="124"/>
        <end position="149"/>
    </location>
</feature>
<dbReference type="KEGG" id="vgo:GJW-30_1_00520"/>
<keyword evidence="5" id="KW-1185">Reference proteome</keyword>
<feature type="transmembrane region" description="Helical" evidence="2">
    <location>
        <begin position="56"/>
        <end position="74"/>
    </location>
</feature>
<feature type="region of interest" description="Disordered" evidence="1">
    <location>
        <begin position="1"/>
        <end position="46"/>
    </location>
</feature>
<dbReference type="AlphaFoldDB" id="A0A0S3PPZ8"/>
<gene>
    <name evidence="4" type="ORF">GJW-30_1_00520</name>
</gene>
<keyword evidence="2" id="KW-0472">Membrane</keyword>
<organism evidence="4 5">
    <name type="scientific">Variibacter gotjawalensis</name>
    <dbReference type="NCBI Taxonomy" id="1333996"/>
    <lineage>
        <taxon>Bacteria</taxon>
        <taxon>Pseudomonadati</taxon>
        <taxon>Pseudomonadota</taxon>
        <taxon>Alphaproteobacteria</taxon>
        <taxon>Hyphomicrobiales</taxon>
        <taxon>Nitrobacteraceae</taxon>
        <taxon>Variibacter</taxon>
    </lineage>
</organism>
<feature type="compositionally biased region" description="Basic and acidic residues" evidence="1">
    <location>
        <begin position="1"/>
        <end position="29"/>
    </location>
</feature>
<keyword evidence="4" id="KW-0238">DNA-binding</keyword>
<evidence type="ECO:0000259" key="3">
    <source>
        <dbReference type="PROSITE" id="PS50930"/>
    </source>
</evidence>
<evidence type="ECO:0000313" key="5">
    <source>
        <dbReference type="Proteomes" id="UP000236884"/>
    </source>
</evidence>
<dbReference type="InterPro" id="IPR007492">
    <property type="entry name" value="LytTR_DNA-bd_dom"/>
</dbReference>
<dbReference type="PROSITE" id="PS50930">
    <property type="entry name" value="HTH_LYTTR"/>
    <property type="match status" value="1"/>
</dbReference>
<feature type="transmembrane region" description="Helical" evidence="2">
    <location>
        <begin position="94"/>
        <end position="112"/>
    </location>
</feature>
<feature type="domain" description="HTH LytTR-type" evidence="3">
    <location>
        <begin position="216"/>
        <end position="321"/>
    </location>
</feature>
<keyword evidence="2" id="KW-1133">Transmembrane helix</keyword>
<name>A0A0S3PPZ8_9BRAD</name>
<dbReference type="EMBL" id="AP014946">
    <property type="protein sequence ID" value="BAT58008.1"/>
    <property type="molecule type" value="Genomic_DNA"/>
</dbReference>